<keyword evidence="3" id="KW-1185">Reference proteome</keyword>
<keyword evidence="1" id="KW-1133">Transmembrane helix</keyword>
<feature type="transmembrane region" description="Helical" evidence="1">
    <location>
        <begin position="21"/>
        <end position="43"/>
    </location>
</feature>
<organism evidence="2 3">
    <name type="scientific">Effrenium voratum</name>
    <dbReference type="NCBI Taxonomy" id="2562239"/>
    <lineage>
        <taxon>Eukaryota</taxon>
        <taxon>Sar</taxon>
        <taxon>Alveolata</taxon>
        <taxon>Dinophyceae</taxon>
        <taxon>Suessiales</taxon>
        <taxon>Symbiodiniaceae</taxon>
        <taxon>Effrenium</taxon>
    </lineage>
</organism>
<proteinExistence type="predicted"/>
<dbReference type="AlphaFoldDB" id="A0AA36MHS3"/>
<comment type="caution">
    <text evidence="2">The sequence shown here is derived from an EMBL/GenBank/DDBJ whole genome shotgun (WGS) entry which is preliminary data.</text>
</comment>
<evidence type="ECO:0000313" key="3">
    <source>
        <dbReference type="Proteomes" id="UP001178507"/>
    </source>
</evidence>
<keyword evidence="1" id="KW-0472">Membrane</keyword>
<accession>A0AA36MHS3</accession>
<dbReference type="EMBL" id="CAUJNA010000147">
    <property type="protein sequence ID" value="CAJ1372629.1"/>
    <property type="molecule type" value="Genomic_DNA"/>
</dbReference>
<dbReference type="Proteomes" id="UP001178507">
    <property type="component" value="Unassembled WGS sequence"/>
</dbReference>
<dbReference type="Gene3D" id="3.20.20.80">
    <property type="entry name" value="Glycosidases"/>
    <property type="match status" value="1"/>
</dbReference>
<gene>
    <name evidence="2" type="ORF">EVOR1521_LOCUS2662</name>
</gene>
<evidence type="ECO:0000313" key="2">
    <source>
        <dbReference type="EMBL" id="CAJ1372629.1"/>
    </source>
</evidence>
<sequence>MSPRAADAQPEQQSWCTRSRLIPLILGLLCLIAIIVGIAVAVASANHGSGPAPPPLPAGPVRGVAYAPLPCTMDAPCKEKLPSEDVMLPGYAAQWGPKGRNDLEVIQKLGANAVRMYNSLGYDGDHGAFLDRAHSLGLNVMPGIETSLALYNCTNFDCYDTVKKVMKDGFAQGFAKDKQWHPAVHLVVLLNEPDFLVNDPRCPGKAAWCRVKAVLSALDGFLAAEKEAGIQPGRVNLTTTWSFSVADSIDGKCKKCPGYFGFQDMLAVMKDPSLAKYKLKSSAAEVADAFDKRWVNGVNVHDPWSFVKDTIAKNYAPFGNKPWFIGAFGDLSQPHEILKNDVKAMHEYASNSSLFLGATVFEFQTAYFKGGTEMNFGMFGLGKTKIGDADVCDQQGACGKWPVYCLETNLTWVPADQAHRAEAVAAAWGGKVTGLCSSTVSTEPEMRIVV</sequence>
<dbReference type="InterPro" id="IPR017853">
    <property type="entry name" value="GH"/>
</dbReference>
<keyword evidence="1" id="KW-0812">Transmembrane</keyword>
<dbReference type="SUPFAM" id="SSF51445">
    <property type="entry name" value="(Trans)glycosidases"/>
    <property type="match status" value="1"/>
</dbReference>
<protein>
    <submittedName>
        <fullName evidence="2">Uncharacterized protein</fullName>
    </submittedName>
</protein>
<reference evidence="2" key="1">
    <citation type="submission" date="2023-08" db="EMBL/GenBank/DDBJ databases">
        <authorList>
            <person name="Chen Y."/>
            <person name="Shah S."/>
            <person name="Dougan E. K."/>
            <person name="Thang M."/>
            <person name="Chan C."/>
        </authorList>
    </citation>
    <scope>NUCLEOTIDE SEQUENCE</scope>
</reference>
<name>A0AA36MHS3_9DINO</name>
<evidence type="ECO:0000256" key="1">
    <source>
        <dbReference type="SAM" id="Phobius"/>
    </source>
</evidence>